<evidence type="ECO:0000256" key="5">
    <source>
        <dbReference type="HAMAP-Rule" id="MF_00149"/>
    </source>
</evidence>
<evidence type="ECO:0000313" key="9">
    <source>
        <dbReference type="EMBL" id="RLK51184.1"/>
    </source>
</evidence>
<dbReference type="InterPro" id="IPR013507">
    <property type="entry name" value="DNA_mismatch_S5_2-like"/>
</dbReference>
<dbReference type="Pfam" id="PF13589">
    <property type="entry name" value="HATPase_c_3"/>
    <property type="match status" value="1"/>
</dbReference>
<dbReference type="InterPro" id="IPR042120">
    <property type="entry name" value="MutL_C_dimsub"/>
</dbReference>
<accession>A0A498C4V0</accession>
<dbReference type="AlphaFoldDB" id="A0A498C4V0"/>
<feature type="domain" description="MutL C-terminal dimerisation" evidence="7">
    <location>
        <begin position="450"/>
        <end position="593"/>
    </location>
</feature>
<keyword evidence="10" id="KW-1185">Reference proteome</keyword>
<evidence type="ECO:0000313" key="10">
    <source>
        <dbReference type="Proteomes" id="UP000275461"/>
    </source>
</evidence>
<dbReference type="HAMAP" id="MF_00149">
    <property type="entry name" value="DNA_mis_repair"/>
    <property type="match status" value="1"/>
</dbReference>
<dbReference type="InterPro" id="IPR014762">
    <property type="entry name" value="DNA_mismatch_repair_CS"/>
</dbReference>
<protein>
    <recommendedName>
        <fullName evidence="2 5">DNA mismatch repair protein MutL</fullName>
    </recommendedName>
</protein>
<dbReference type="GO" id="GO:0006298">
    <property type="term" value="P:mismatch repair"/>
    <property type="evidence" value="ECO:0007669"/>
    <property type="project" value="UniProtKB-UniRule"/>
</dbReference>
<dbReference type="GO" id="GO:0032300">
    <property type="term" value="C:mismatch repair complex"/>
    <property type="evidence" value="ECO:0007669"/>
    <property type="project" value="InterPro"/>
</dbReference>
<dbReference type="GO" id="GO:0030983">
    <property type="term" value="F:mismatched DNA binding"/>
    <property type="evidence" value="ECO:0007669"/>
    <property type="project" value="InterPro"/>
</dbReference>
<dbReference type="PANTHER" id="PTHR10073">
    <property type="entry name" value="DNA MISMATCH REPAIR PROTEIN MLH, PMS, MUTL"/>
    <property type="match status" value="1"/>
</dbReference>
<dbReference type="RefSeq" id="WP_121441609.1">
    <property type="nucleotide sequence ID" value="NZ_RCDA01000001.1"/>
</dbReference>
<evidence type="ECO:0000256" key="1">
    <source>
        <dbReference type="ARBA" id="ARBA00006082"/>
    </source>
</evidence>
<dbReference type="SUPFAM" id="SSF55874">
    <property type="entry name" value="ATPase domain of HSP90 chaperone/DNA topoisomerase II/histidine kinase"/>
    <property type="match status" value="1"/>
</dbReference>
<feature type="region of interest" description="Disordered" evidence="6">
    <location>
        <begin position="335"/>
        <end position="391"/>
    </location>
</feature>
<dbReference type="Gene3D" id="3.30.565.10">
    <property type="entry name" value="Histidine kinase-like ATPase, C-terminal domain"/>
    <property type="match status" value="1"/>
</dbReference>
<dbReference type="GO" id="GO:0016887">
    <property type="term" value="F:ATP hydrolysis activity"/>
    <property type="evidence" value="ECO:0007669"/>
    <property type="project" value="InterPro"/>
</dbReference>
<keyword evidence="3 5" id="KW-0227">DNA damage</keyword>
<dbReference type="InterPro" id="IPR014721">
    <property type="entry name" value="Ribsml_uS5_D2-typ_fold_subgr"/>
</dbReference>
<dbReference type="InterPro" id="IPR020568">
    <property type="entry name" value="Ribosomal_Su5_D2-typ_SF"/>
</dbReference>
<dbReference type="Gene3D" id="3.30.1370.100">
    <property type="entry name" value="MutL, C-terminal domain, regulatory subdomain"/>
    <property type="match status" value="1"/>
</dbReference>
<dbReference type="CDD" id="cd16926">
    <property type="entry name" value="HATPase_MutL-MLH-PMS-like"/>
    <property type="match status" value="1"/>
</dbReference>
<gene>
    <name evidence="5" type="primary">mutL</name>
    <name evidence="9" type="ORF">DFR31_1105</name>
</gene>
<comment type="function">
    <text evidence="5">This protein is involved in the repair of mismatches in DNA. It is required for dam-dependent methyl-directed DNA mismatch repair. May act as a 'molecular matchmaker', a protein that promotes the formation of a stable complex between two or more DNA-binding proteins in an ATP-dependent manner without itself being part of a final effector complex.</text>
</comment>
<dbReference type="NCBIfam" id="NF000949">
    <property type="entry name" value="PRK00095.1-2"/>
    <property type="match status" value="1"/>
</dbReference>
<evidence type="ECO:0000256" key="4">
    <source>
        <dbReference type="ARBA" id="ARBA00023204"/>
    </source>
</evidence>
<dbReference type="PROSITE" id="PS00058">
    <property type="entry name" value="DNA_MISMATCH_REPAIR_1"/>
    <property type="match status" value="1"/>
</dbReference>
<dbReference type="NCBIfam" id="TIGR00585">
    <property type="entry name" value="mutl"/>
    <property type="match status" value="1"/>
</dbReference>
<dbReference type="EMBL" id="RCDA01000001">
    <property type="protein sequence ID" value="RLK51184.1"/>
    <property type="molecule type" value="Genomic_DNA"/>
</dbReference>
<feature type="domain" description="DNA mismatch repair protein S5" evidence="8">
    <location>
        <begin position="214"/>
        <end position="332"/>
    </location>
</feature>
<sequence>MVRPIQQLPLQLVNQIAAGEVVERPASVLKELVENSLDAGARSLAVELEQGGKRLIRVRDDGSGIPREQLALALQRHATSKIASLSELEQVASLGFRGEALPSIGAVSRLRLTSRPPEEGHAWCVRTDGDSAPAGPEPAPHPPGTTVEVRDLFFNTPGRRKFLRTDRTEFNHAQEALRRLALGRFDVAFRLQHNGRSVIDLPPAGDREAAERRLAQLLGEGFLGECIHVECAAAGLSLRGWLALPTFSRSQGDLQYFYVNGRMIRDRMAGHALRRAYADVLYRDRYPAYLLYLDIDPDRVDVNVHPTKHEVRFRDSRLVYDFLFRQVREALAQVTPGAPEGVAGSPGPVDTGPPPGQADARAGHQALVGRGAAPATGGPPAGPPPRQHGLGLPLAEARMLYGERQPGQGAGEPPAGPADVAAAGPSGPVADGEAAGVVGTARHGPPLGHALAQVHGVYILAQNDQGLVLVDMHAAHERVVYERMKAQLAADGVASQSLLVPEGLSVAPAEGEQVEQSGDLFRRLGFEVDRVAPDRVLVRAVPALLAQAEPASLVRDVLTDLQAQSRSRRVEEALNHVLSTMACHGSVRANRRLTLPEMDALLRDMEATPNSGQCNHGRPTWTVLDMDALDRLFMRGQ</sequence>
<dbReference type="SUPFAM" id="SSF54211">
    <property type="entry name" value="Ribosomal protein S5 domain 2-like"/>
    <property type="match status" value="1"/>
</dbReference>
<dbReference type="GO" id="GO:0140664">
    <property type="term" value="F:ATP-dependent DNA damage sensor activity"/>
    <property type="evidence" value="ECO:0007669"/>
    <property type="project" value="InterPro"/>
</dbReference>
<dbReference type="SMART" id="SM00853">
    <property type="entry name" value="MutL_C"/>
    <property type="match status" value="1"/>
</dbReference>
<dbReference type="Pfam" id="PF08676">
    <property type="entry name" value="MutL_C"/>
    <property type="match status" value="1"/>
</dbReference>
<dbReference type="OrthoDB" id="9763467at2"/>
<dbReference type="SMART" id="SM01340">
    <property type="entry name" value="DNA_mis_repair"/>
    <property type="match status" value="1"/>
</dbReference>
<dbReference type="CDD" id="cd03482">
    <property type="entry name" value="MutL_Trans_MutL"/>
    <property type="match status" value="1"/>
</dbReference>
<dbReference type="InterPro" id="IPR002099">
    <property type="entry name" value="MutL/Mlh/PMS"/>
</dbReference>
<dbReference type="Pfam" id="PF01119">
    <property type="entry name" value="DNA_mis_repair"/>
    <property type="match status" value="1"/>
</dbReference>
<dbReference type="InterPro" id="IPR036890">
    <property type="entry name" value="HATPase_C_sf"/>
</dbReference>
<evidence type="ECO:0000259" key="8">
    <source>
        <dbReference type="SMART" id="SM01340"/>
    </source>
</evidence>
<reference evidence="9 10" key="1">
    <citation type="submission" date="2018-10" db="EMBL/GenBank/DDBJ databases">
        <title>Genomic Encyclopedia of Type Strains, Phase IV (KMG-IV): sequencing the most valuable type-strain genomes for metagenomic binning, comparative biology and taxonomic classification.</title>
        <authorList>
            <person name="Goeker M."/>
        </authorList>
    </citation>
    <scope>NUCLEOTIDE SEQUENCE [LARGE SCALE GENOMIC DNA]</scope>
    <source>
        <strain evidence="9 10">DSM 12769</strain>
    </source>
</reference>
<dbReference type="Proteomes" id="UP000275461">
    <property type="component" value="Unassembled WGS sequence"/>
</dbReference>
<dbReference type="GO" id="GO:0005524">
    <property type="term" value="F:ATP binding"/>
    <property type="evidence" value="ECO:0007669"/>
    <property type="project" value="InterPro"/>
</dbReference>
<evidence type="ECO:0000256" key="2">
    <source>
        <dbReference type="ARBA" id="ARBA00021975"/>
    </source>
</evidence>
<feature type="compositionally biased region" description="Low complexity" evidence="6">
    <location>
        <begin position="405"/>
        <end position="432"/>
    </location>
</feature>
<dbReference type="InterPro" id="IPR042121">
    <property type="entry name" value="MutL_C_regsub"/>
</dbReference>
<dbReference type="PANTHER" id="PTHR10073:SF12">
    <property type="entry name" value="DNA MISMATCH REPAIR PROTEIN MLH1"/>
    <property type="match status" value="1"/>
</dbReference>
<dbReference type="FunFam" id="3.30.565.10:FF:000003">
    <property type="entry name" value="DNA mismatch repair endonuclease MutL"/>
    <property type="match status" value="1"/>
</dbReference>
<proteinExistence type="inferred from homology"/>
<evidence type="ECO:0000256" key="3">
    <source>
        <dbReference type="ARBA" id="ARBA00022763"/>
    </source>
</evidence>
<dbReference type="InterPro" id="IPR037198">
    <property type="entry name" value="MutL_C_sf"/>
</dbReference>
<dbReference type="Gene3D" id="3.30.230.10">
    <property type="match status" value="1"/>
</dbReference>
<evidence type="ECO:0000259" key="7">
    <source>
        <dbReference type="SMART" id="SM00853"/>
    </source>
</evidence>
<dbReference type="InterPro" id="IPR014790">
    <property type="entry name" value="MutL_C"/>
</dbReference>
<organism evidence="9 10">
    <name type="scientific">Alkalispirillum mobile</name>
    <dbReference type="NCBI Taxonomy" id="85925"/>
    <lineage>
        <taxon>Bacteria</taxon>
        <taxon>Pseudomonadati</taxon>
        <taxon>Pseudomonadota</taxon>
        <taxon>Gammaproteobacteria</taxon>
        <taxon>Chromatiales</taxon>
        <taxon>Ectothiorhodospiraceae</taxon>
        <taxon>Alkalispirillum</taxon>
    </lineage>
</organism>
<comment type="similarity">
    <text evidence="1 5">Belongs to the DNA mismatch repair MutL/HexB family.</text>
</comment>
<dbReference type="InterPro" id="IPR038973">
    <property type="entry name" value="MutL/Mlh/Pms-like"/>
</dbReference>
<feature type="region of interest" description="Disordered" evidence="6">
    <location>
        <begin position="404"/>
        <end position="440"/>
    </location>
</feature>
<evidence type="ECO:0000256" key="6">
    <source>
        <dbReference type="SAM" id="MobiDB-lite"/>
    </source>
</evidence>
<dbReference type="SUPFAM" id="SSF118116">
    <property type="entry name" value="DNA mismatch repair protein MutL"/>
    <property type="match status" value="1"/>
</dbReference>
<keyword evidence="4 5" id="KW-0234">DNA repair</keyword>
<dbReference type="Gene3D" id="3.30.1540.20">
    <property type="entry name" value="MutL, C-terminal domain, dimerisation subdomain"/>
    <property type="match status" value="1"/>
</dbReference>
<comment type="caution">
    <text evidence="9">The sequence shown here is derived from an EMBL/GenBank/DDBJ whole genome shotgun (WGS) entry which is preliminary data.</text>
</comment>
<name>A0A498C4V0_9GAMM</name>
<dbReference type="InterPro" id="IPR020667">
    <property type="entry name" value="DNA_mismatch_repair_MutL"/>
</dbReference>